<gene>
    <name evidence="3" type="ORF">POM88_026650</name>
</gene>
<keyword evidence="4" id="KW-1185">Reference proteome</keyword>
<organism evidence="3 4">
    <name type="scientific">Heracleum sosnowskyi</name>
    <dbReference type="NCBI Taxonomy" id="360622"/>
    <lineage>
        <taxon>Eukaryota</taxon>
        <taxon>Viridiplantae</taxon>
        <taxon>Streptophyta</taxon>
        <taxon>Embryophyta</taxon>
        <taxon>Tracheophyta</taxon>
        <taxon>Spermatophyta</taxon>
        <taxon>Magnoliopsida</taxon>
        <taxon>eudicotyledons</taxon>
        <taxon>Gunneridae</taxon>
        <taxon>Pentapetalae</taxon>
        <taxon>asterids</taxon>
        <taxon>campanulids</taxon>
        <taxon>Apiales</taxon>
        <taxon>Apiaceae</taxon>
        <taxon>Apioideae</taxon>
        <taxon>apioid superclade</taxon>
        <taxon>Tordylieae</taxon>
        <taxon>Tordyliinae</taxon>
        <taxon>Heracleum</taxon>
    </lineage>
</organism>
<dbReference type="EMBL" id="JAUIZM010000006">
    <property type="protein sequence ID" value="KAK1379906.1"/>
    <property type="molecule type" value="Genomic_DNA"/>
</dbReference>
<accession>A0AAD8MNU2</accession>
<evidence type="ECO:0000259" key="2">
    <source>
        <dbReference type="Pfam" id="PF24758"/>
    </source>
</evidence>
<dbReference type="InterPro" id="IPR055411">
    <property type="entry name" value="LRR_FXL15/At3g58940/PEG3-like"/>
</dbReference>
<reference evidence="3" key="1">
    <citation type="submission" date="2023-02" db="EMBL/GenBank/DDBJ databases">
        <title>Genome of toxic invasive species Heracleum sosnowskyi carries increased number of genes despite the absence of recent whole-genome duplications.</title>
        <authorList>
            <person name="Schelkunov M."/>
            <person name="Shtratnikova V."/>
            <person name="Makarenko M."/>
            <person name="Klepikova A."/>
            <person name="Omelchenko D."/>
            <person name="Novikova G."/>
            <person name="Obukhova E."/>
            <person name="Bogdanov V."/>
            <person name="Penin A."/>
            <person name="Logacheva M."/>
        </authorList>
    </citation>
    <scope>NUCLEOTIDE SEQUENCE</scope>
    <source>
        <strain evidence="3">Hsosn_3</strain>
        <tissue evidence="3">Leaf</tissue>
    </source>
</reference>
<dbReference type="CDD" id="cd22160">
    <property type="entry name" value="F-box_AtFBL13-like"/>
    <property type="match status" value="1"/>
</dbReference>
<dbReference type="Gene3D" id="1.20.1280.50">
    <property type="match status" value="1"/>
</dbReference>
<dbReference type="InterPro" id="IPR032675">
    <property type="entry name" value="LRR_dom_sf"/>
</dbReference>
<feature type="domain" description="F-box" evidence="1">
    <location>
        <begin position="25"/>
        <end position="63"/>
    </location>
</feature>
<sequence>MDHSLFSPHILVKKSMSECSEKDRISVLPRNTQETILCFLPIKDAVRTSILSRNWRHCWTRIPCLVFDQDILSQNSRNNSICHGAEISAYKFGCVINKVLLLHDAPVLRFSLSFRFFCDALIIHDYLDQWIPLFSRKGIKQLTIEGYGGEFEAHNFSSLNLTHLRLVNVWFPYTPAFGGLTYLRVIELIGVETTEQSIFNCPVLEKLTLLVTKGLSHTNFCAPNLEYLHQHHRERIFEYSLAGLENLKEYSFRLSGDPITQPETPNVVDVLTSLHKIEKFSIAKYFIKYLAAGGSPNRLSKPLPYLKTLSIFDINLTCLSEVSCLLCLIRSAPNLCKLHISSDLDAEEENLEDYCEEDYEDCSVDHLEIVTFSHFQGLKAEMELRRCWNFLELHQERRSEA</sequence>
<evidence type="ECO:0000259" key="1">
    <source>
        <dbReference type="Pfam" id="PF00646"/>
    </source>
</evidence>
<dbReference type="Proteomes" id="UP001237642">
    <property type="component" value="Unassembled WGS sequence"/>
</dbReference>
<name>A0AAD8MNU2_9APIA</name>
<dbReference type="SUPFAM" id="SSF52047">
    <property type="entry name" value="RNI-like"/>
    <property type="match status" value="1"/>
</dbReference>
<dbReference type="PANTHER" id="PTHR31639:SF285">
    <property type="entry name" value="OS01G0730200 PROTEIN"/>
    <property type="match status" value="1"/>
</dbReference>
<feature type="domain" description="F-box/LRR-repeat protein 15/At3g58940/PEG3-like LRR" evidence="2">
    <location>
        <begin position="127"/>
        <end position="340"/>
    </location>
</feature>
<proteinExistence type="predicted"/>
<dbReference type="InterPro" id="IPR053781">
    <property type="entry name" value="F-box_AtFBL13-like"/>
</dbReference>
<reference evidence="3" key="2">
    <citation type="submission" date="2023-05" db="EMBL/GenBank/DDBJ databases">
        <authorList>
            <person name="Schelkunov M.I."/>
        </authorList>
    </citation>
    <scope>NUCLEOTIDE SEQUENCE</scope>
    <source>
        <strain evidence="3">Hsosn_3</strain>
        <tissue evidence="3">Leaf</tissue>
    </source>
</reference>
<evidence type="ECO:0000313" key="4">
    <source>
        <dbReference type="Proteomes" id="UP001237642"/>
    </source>
</evidence>
<dbReference type="Gene3D" id="3.80.10.10">
    <property type="entry name" value="Ribonuclease Inhibitor"/>
    <property type="match status" value="1"/>
</dbReference>
<evidence type="ECO:0000313" key="3">
    <source>
        <dbReference type="EMBL" id="KAK1379906.1"/>
    </source>
</evidence>
<dbReference type="Pfam" id="PF24758">
    <property type="entry name" value="LRR_At5g56370"/>
    <property type="match status" value="1"/>
</dbReference>
<dbReference type="AlphaFoldDB" id="A0AAD8MNU2"/>
<dbReference type="SUPFAM" id="SSF81383">
    <property type="entry name" value="F-box domain"/>
    <property type="match status" value="1"/>
</dbReference>
<dbReference type="InterPro" id="IPR036047">
    <property type="entry name" value="F-box-like_dom_sf"/>
</dbReference>
<comment type="caution">
    <text evidence="3">The sequence shown here is derived from an EMBL/GenBank/DDBJ whole genome shotgun (WGS) entry which is preliminary data.</text>
</comment>
<dbReference type="Pfam" id="PF00646">
    <property type="entry name" value="F-box"/>
    <property type="match status" value="1"/>
</dbReference>
<dbReference type="InterPro" id="IPR001810">
    <property type="entry name" value="F-box_dom"/>
</dbReference>
<protein>
    <submittedName>
        <fullName evidence="3">FBD domain-containing protein</fullName>
    </submittedName>
</protein>
<dbReference type="PANTHER" id="PTHR31639">
    <property type="entry name" value="F-BOX PROTEIN-LIKE"/>
    <property type="match status" value="1"/>
</dbReference>